<keyword evidence="2" id="KW-0732">Signal</keyword>
<accession>A0A212FGG1</accession>
<feature type="signal peptide" evidence="2">
    <location>
        <begin position="1"/>
        <end position="20"/>
    </location>
</feature>
<dbReference type="KEGG" id="dpl:KGM_211381"/>
<keyword evidence="4" id="KW-1185">Reference proteome</keyword>
<name>A0A212FGG1_DANPL</name>
<reference evidence="3 4" key="1">
    <citation type="journal article" date="2011" name="Cell">
        <title>The monarch butterfly genome yields insights into long-distance migration.</title>
        <authorList>
            <person name="Zhan S."/>
            <person name="Merlin C."/>
            <person name="Boore J.L."/>
            <person name="Reppert S.M."/>
        </authorList>
    </citation>
    <scope>NUCLEOTIDE SEQUENCE [LARGE SCALE GENOMIC DNA]</scope>
    <source>
        <strain evidence="3">F-2</strain>
    </source>
</reference>
<dbReference type="AlphaFoldDB" id="A0A212FGG1"/>
<protein>
    <submittedName>
        <fullName evidence="3">Uncharacterized protein</fullName>
    </submittedName>
</protein>
<evidence type="ECO:0000256" key="2">
    <source>
        <dbReference type="SAM" id="SignalP"/>
    </source>
</evidence>
<feature type="chain" id="PRO_5013233618" evidence="2">
    <location>
        <begin position="21"/>
        <end position="135"/>
    </location>
</feature>
<evidence type="ECO:0000313" key="3">
    <source>
        <dbReference type="EMBL" id="OWR52817.1"/>
    </source>
</evidence>
<organism evidence="3 4">
    <name type="scientific">Danaus plexippus plexippus</name>
    <dbReference type="NCBI Taxonomy" id="278856"/>
    <lineage>
        <taxon>Eukaryota</taxon>
        <taxon>Metazoa</taxon>
        <taxon>Ecdysozoa</taxon>
        <taxon>Arthropoda</taxon>
        <taxon>Hexapoda</taxon>
        <taxon>Insecta</taxon>
        <taxon>Pterygota</taxon>
        <taxon>Neoptera</taxon>
        <taxon>Endopterygota</taxon>
        <taxon>Lepidoptera</taxon>
        <taxon>Glossata</taxon>
        <taxon>Ditrysia</taxon>
        <taxon>Papilionoidea</taxon>
        <taxon>Nymphalidae</taxon>
        <taxon>Danainae</taxon>
        <taxon>Danaini</taxon>
        <taxon>Danaina</taxon>
        <taxon>Danaus</taxon>
        <taxon>Danaus</taxon>
    </lineage>
</organism>
<evidence type="ECO:0000256" key="1">
    <source>
        <dbReference type="SAM" id="MobiDB-lite"/>
    </source>
</evidence>
<sequence length="135" mass="14987">MYSRVVIALVAIACMYQATAKPVRRTLNFNMFVLKPQAGEPERSILTTDGISRFGPLLEYLVQQVQGLMSVRLPADVEVNDKSKVPEANALENEVDTMPESKKPGVIVRPSQTKPGTYEVEIDVIVDDDQPNNIK</sequence>
<dbReference type="EMBL" id="AGBW02008677">
    <property type="protein sequence ID" value="OWR52817.1"/>
    <property type="molecule type" value="Genomic_DNA"/>
</dbReference>
<comment type="caution">
    <text evidence="3">The sequence shown here is derived from an EMBL/GenBank/DDBJ whole genome shotgun (WGS) entry which is preliminary data.</text>
</comment>
<feature type="region of interest" description="Disordered" evidence="1">
    <location>
        <begin position="87"/>
        <end position="112"/>
    </location>
</feature>
<gene>
    <name evidence="3" type="ORF">KGM_211381</name>
</gene>
<proteinExistence type="predicted"/>
<evidence type="ECO:0000313" key="4">
    <source>
        <dbReference type="Proteomes" id="UP000007151"/>
    </source>
</evidence>
<dbReference type="Proteomes" id="UP000007151">
    <property type="component" value="Unassembled WGS sequence"/>
</dbReference>
<dbReference type="InParanoid" id="A0A212FGG1"/>
<dbReference type="eggNOG" id="ENOG502TBZI">
    <property type="taxonomic scope" value="Eukaryota"/>
</dbReference>